<dbReference type="AlphaFoldDB" id="A0A9D2BY47"/>
<dbReference type="SUPFAM" id="SSF56784">
    <property type="entry name" value="HAD-like"/>
    <property type="match status" value="1"/>
</dbReference>
<dbReference type="GO" id="GO:0005829">
    <property type="term" value="C:cytosol"/>
    <property type="evidence" value="ECO:0007669"/>
    <property type="project" value="TreeGrafter"/>
</dbReference>
<reference evidence="1" key="2">
    <citation type="submission" date="2021-04" db="EMBL/GenBank/DDBJ databases">
        <authorList>
            <person name="Gilroy R."/>
        </authorList>
    </citation>
    <scope>NUCLEOTIDE SEQUENCE</scope>
    <source>
        <strain evidence="1">ChiBcec16_6824</strain>
    </source>
</reference>
<organism evidence="1 2">
    <name type="scientific">Candidatus Flavonifractor merdigallinarum</name>
    <dbReference type="NCBI Taxonomy" id="2838589"/>
    <lineage>
        <taxon>Bacteria</taxon>
        <taxon>Bacillati</taxon>
        <taxon>Bacillota</taxon>
        <taxon>Clostridia</taxon>
        <taxon>Eubacteriales</taxon>
        <taxon>Oscillospiraceae</taxon>
        <taxon>Flavonifractor</taxon>
    </lineage>
</organism>
<dbReference type="Gene3D" id="3.30.1240.10">
    <property type="match status" value="1"/>
</dbReference>
<dbReference type="PROSITE" id="PS01229">
    <property type="entry name" value="COF_2"/>
    <property type="match status" value="1"/>
</dbReference>
<dbReference type="InterPro" id="IPR023214">
    <property type="entry name" value="HAD_sf"/>
</dbReference>
<evidence type="ECO:0000313" key="1">
    <source>
        <dbReference type="EMBL" id="HIY20403.1"/>
    </source>
</evidence>
<accession>A0A9D2BY47</accession>
<keyword evidence="1" id="KW-0378">Hydrolase</keyword>
<dbReference type="GO" id="GO:0000287">
    <property type="term" value="F:magnesium ion binding"/>
    <property type="evidence" value="ECO:0007669"/>
    <property type="project" value="TreeGrafter"/>
</dbReference>
<dbReference type="NCBIfam" id="TIGR00099">
    <property type="entry name" value="Cof-subfamily"/>
    <property type="match status" value="1"/>
</dbReference>
<evidence type="ECO:0000313" key="2">
    <source>
        <dbReference type="Proteomes" id="UP000823868"/>
    </source>
</evidence>
<dbReference type="Proteomes" id="UP000823868">
    <property type="component" value="Unassembled WGS sequence"/>
</dbReference>
<dbReference type="InterPro" id="IPR006379">
    <property type="entry name" value="HAD-SF_hydro_IIB"/>
</dbReference>
<dbReference type="Pfam" id="PF08282">
    <property type="entry name" value="Hydrolase_3"/>
    <property type="match status" value="1"/>
</dbReference>
<dbReference type="PANTHER" id="PTHR10000">
    <property type="entry name" value="PHOSPHOSERINE PHOSPHATASE"/>
    <property type="match status" value="1"/>
</dbReference>
<dbReference type="EMBL" id="DXDX01000013">
    <property type="protein sequence ID" value="HIY20403.1"/>
    <property type="molecule type" value="Genomic_DNA"/>
</dbReference>
<name>A0A9D2BY47_9FIRM</name>
<dbReference type="SFLD" id="SFLDG01140">
    <property type="entry name" value="C2.B:_Phosphomannomutase_and_P"/>
    <property type="match status" value="1"/>
</dbReference>
<dbReference type="InterPro" id="IPR036412">
    <property type="entry name" value="HAD-like_sf"/>
</dbReference>
<reference evidence="1" key="1">
    <citation type="journal article" date="2021" name="PeerJ">
        <title>Extensive microbial diversity within the chicken gut microbiome revealed by metagenomics and culture.</title>
        <authorList>
            <person name="Gilroy R."/>
            <person name="Ravi A."/>
            <person name="Getino M."/>
            <person name="Pursley I."/>
            <person name="Horton D.L."/>
            <person name="Alikhan N.F."/>
            <person name="Baker D."/>
            <person name="Gharbi K."/>
            <person name="Hall N."/>
            <person name="Watson M."/>
            <person name="Adriaenssens E.M."/>
            <person name="Foster-Nyarko E."/>
            <person name="Jarju S."/>
            <person name="Secka A."/>
            <person name="Antonio M."/>
            <person name="Oren A."/>
            <person name="Chaudhuri R.R."/>
            <person name="La Ragione R."/>
            <person name="Hildebrand F."/>
            <person name="Pallen M.J."/>
        </authorList>
    </citation>
    <scope>NUCLEOTIDE SEQUENCE</scope>
    <source>
        <strain evidence="1">ChiBcec16_6824</strain>
    </source>
</reference>
<dbReference type="GO" id="GO:0016791">
    <property type="term" value="F:phosphatase activity"/>
    <property type="evidence" value="ECO:0007669"/>
    <property type="project" value="TreeGrafter"/>
</dbReference>
<dbReference type="InterPro" id="IPR000150">
    <property type="entry name" value="Cof"/>
</dbReference>
<protein>
    <submittedName>
        <fullName evidence="1">Cof-type HAD-IIB family hydrolase</fullName>
    </submittedName>
</protein>
<sequence length="268" mass="29393">MYRLIALDIDGTLIRRDGHVSEENRRAIQEARSAGCTVVLATGRSWQEAADIAREAGCDSAIVCLGGAGVADWAEKRLMENWTMADRSALEILELLQTKDLGLLAFADDRLIVNARCEAVFRDYPCRAFHETRILVPDVREYLCAEGLSVNKIFLLGKPEQLPALRQELSRWEDVYVTCSGPNNLELLGRGVDKGTGLTALARRLGVPMEDVLCIGDSDNDRGMLAVAGMPVVMGNAVPEIQALGRWITDTNERDGVAKAIRHFLALG</sequence>
<dbReference type="SFLD" id="SFLDS00003">
    <property type="entry name" value="Haloacid_Dehalogenase"/>
    <property type="match status" value="1"/>
</dbReference>
<dbReference type="PANTHER" id="PTHR10000:SF8">
    <property type="entry name" value="HAD SUPERFAMILY HYDROLASE-LIKE, TYPE 3"/>
    <property type="match status" value="1"/>
</dbReference>
<dbReference type="Gene3D" id="3.40.50.1000">
    <property type="entry name" value="HAD superfamily/HAD-like"/>
    <property type="match status" value="1"/>
</dbReference>
<dbReference type="NCBIfam" id="TIGR01484">
    <property type="entry name" value="HAD-SF-IIB"/>
    <property type="match status" value="1"/>
</dbReference>
<dbReference type="CDD" id="cd07516">
    <property type="entry name" value="HAD_Pase"/>
    <property type="match status" value="1"/>
</dbReference>
<comment type="caution">
    <text evidence="1">The sequence shown here is derived from an EMBL/GenBank/DDBJ whole genome shotgun (WGS) entry which is preliminary data.</text>
</comment>
<gene>
    <name evidence="1" type="ORF">H9841_00690</name>
</gene>
<proteinExistence type="predicted"/>